<dbReference type="OrthoDB" id="10011258at2"/>
<gene>
    <name evidence="1" type="ordered locus">Fisuc_1548</name>
    <name evidence="2" type="ordered locus">FSU_2032</name>
</gene>
<reference evidence="3" key="2">
    <citation type="submission" date="2010-08" db="EMBL/GenBank/DDBJ databases">
        <title>Complete sequence of Fibrobacter succinogenes subsp. succinogenes S85.</title>
        <authorList>
            <person name="Durkin A.S."/>
            <person name="Nelson K.E."/>
            <person name="Morrison M."/>
            <person name="Forsberg C.W."/>
            <person name="Wilson D.B."/>
            <person name="Russell J.B."/>
            <person name="Cann I.K.O."/>
            <person name="Mackie R.I."/>
            <person name="White B.A."/>
        </authorList>
    </citation>
    <scope>NUCLEOTIDE SEQUENCE [LARGE SCALE GENOMIC DNA]</scope>
    <source>
        <strain evidence="3">ATCC 19169 / S85</strain>
    </source>
</reference>
<reference evidence="1 4" key="1">
    <citation type="submission" date="2009-10" db="EMBL/GenBank/DDBJ databases">
        <title>Complete sequence of Fibrobacter succinogenes subsp. succinogenes S85.</title>
        <authorList>
            <consortium name="US DOE Joint Genome Institute"/>
            <person name="Lucas S."/>
            <person name="Copeland A."/>
            <person name="Lapidus A."/>
            <person name="Glavina del Rio T."/>
            <person name="Tice H."/>
            <person name="Bruce D."/>
            <person name="Goodwin L."/>
            <person name="Pitluck S."/>
            <person name="Chertkov O."/>
            <person name="Detter J.C."/>
            <person name="Han C."/>
            <person name="Tapia R."/>
            <person name="Larimer F."/>
            <person name="Land M."/>
            <person name="Hauser L."/>
            <person name="Kyrpides N."/>
            <person name="Mikhailova N."/>
            <person name="Weimer P.J."/>
            <person name="Stevenson D.M."/>
            <person name="Boyum J."/>
            <person name="Brumm P.I."/>
            <person name="Mead D."/>
        </authorList>
    </citation>
    <scope>NUCLEOTIDE SEQUENCE [LARGE SCALE GENOMIC DNA]</scope>
    <source>
        <strain evidence="4">ATCC 19169 / S85</strain>
        <strain evidence="1">S85</strain>
    </source>
</reference>
<dbReference type="AlphaFoldDB" id="C9RRF9"/>
<proteinExistence type="predicted"/>
<dbReference type="EMBL" id="CP001792">
    <property type="protein sequence ID" value="ACX75145.1"/>
    <property type="molecule type" value="Genomic_DNA"/>
</dbReference>
<name>C9RRF9_FIBSS</name>
<dbReference type="Proteomes" id="UP000001497">
    <property type="component" value="Chromosome"/>
</dbReference>
<dbReference type="PATRIC" id="fig|59374.8.peg.1952"/>
<protein>
    <submittedName>
        <fullName evidence="2">Uncharacterized protein</fullName>
    </submittedName>
</protein>
<dbReference type="EMBL" id="CP002158">
    <property type="protein sequence ID" value="ADL26217.1"/>
    <property type="molecule type" value="Genomic_DNA"/>
</dbReference>
<reference evidence="2" key="3">
    <citation type="submission" date="2010-08" db="EMBL/GenBank/DDBJ databases">
        <authorList>
            <person name="Durkin A.S."/>
            <person name="Nelson K.E."/>
            <person name="Morrison M."/>
            <person name="Forsberg C.W."/>
            <person name="Wilson D.B."/>
            <person name="Russell J.B."/>
            <person name="Cann I.K.O."/>
            <person name="Mackie R.I."/>
            <person name="White B.A."/>
        </authorList>
    </citation>
    <scope>NUCLEOTIDE SEQUENCE</scope>
    <source>
        <strain evidence="2">S85</strain>
    </source>
</reference>
<accession>C9RRF9</accession>
<organism evidence="2 3">
    <name type="scientific">Fibrobacter succinogenes (strain ATCC 19169 / S85)</name>
    <dbReference type="NCBI Taxonomy" id="59374"/>
    <lineage>
        <taxon>Bacteria</taxon>
        <taxon>Pseudomonadati</taxon>
        <taxon>Fibrobacterota</taxon>
        <taxon>Fibrobacteria</taxon>
        <taxon>Fibrobacterales</taxon>
        <taxon>Fibrobacteraceae</taxon>
        <taxon>Fibrobacter</taxon>
    </lineage>
</organism>
<evidence type="ECO:0000313" key="4">
    <source>
        <dbReference type="Proteomes" id="UP000001497"/>
    </source>
</evidence>
<dbReference type="HOGENOM" id="CLU_1132278_0_0_0"/>
<evidence type="ECO:0000313" key="3">
    <source>
        <dbReference type="Proteomes" id="UP000000517"/>
    </source>
</evidence>
<dbReference type="Proteomes" id="UP000000517">
    <property type="component" value="Chromosome"/>
</dbReference>
<sequence>MTTITTNSKIESLIESARKHGDSASINALYELYEEKFKSAAMYHFKRIPFNFDVARLPNSRYKQDLIISAAYDAFVKTYKTYDGSRGASFVTLLNRNIEWLFKDLQKENAKESKRWKNSTDAIYSKRKQDYTDDLENVSCSSRDAYDTCDTDMVNEVLSTMQGAARKNAEALYRIFSEEGADKQCSAADRLGISRQAINKSFKSYREYGPKAIRDRVLETLREKASQRVVGTKTTNCNVFKDESK</sequence>
<evidence type="ECO:0000313" key="1">
    <source>
        <dbReference type="EMBL" id="ACX75145.1"/>
    </source>
</evidence>
<dbReference type="RefSeq" id="WP_014546234.1">
    <property type="nucleotide sequence ID" value="NC_013410.1"/>
</dbReference>
<keyword evidence="4" id="KW-1185">Reference proteome</keyword>
<evidence type="ECO:0000313" key="2">
    <source>
        <dbReference type="EMBL" id="ADL26217.1"/>
    </source>
</evidence>
<dbReference type="KEGG" id="fsu:Fisuc_1548"/>
<dbReference type="KEGG" id="fsc:FSU_2032"/>